<dbReference type="PIRSF" id="PIRSF000337">
    <property type="entry name" value="NTA_MOA"/>
    <property type="match status" value="1"/>
</dbReference>
<dbReference type="InterPro" id="IPR016215">
    <property type="entry name" value="NTA_MOA"/>
</dbReference>
<sequence>MTRKFHLAFIFNFTPDDWQGPFGTGGSPWDGKFHTEVARALERACFDYVIVEDKLMVPESYGGSTEAALRQAMSVPKHDPVPLAVAMGLATSHLGIVTTLSTMAYPPFMTARLASTMDSMLGGRFGWNIVTSAETLAARNFGMDELPPRNVRYEMADEYVDVVRQLFASWDRDAVVLDREKGIYADHTKVRPIHFRGKHFSVRGPLNTVPSPQHRPAFVQAGASPRGRVFAARNADSIIAIANGVEGMRKFRDDVRRHAADFGRDPDRIKVLFCVTPVLGETEQDARDKHARMVSSPQFIHDILAQTSALTEIDFARFDLDEPLPYRLETNGEQGSLDQLQQWGSGKTLRELVVDGAGGLVSSVDLVGTPDQVAERMGEVMEEAGGDGFMLTTPLLRLNRRYIAEVTDGLVPALQRRGLTRAAYEPGRTLKENLREF</sequence>
<evidence type="ECO:0000256" key="3">
    <source>
        <dbReference type="ARBA" id="ARBA00023002"/>
    </source>
</evidence>
<dbReference type="InterPro" id="IPR036661">
    <property type="entry name" value="Luciferase-like_sf"/>
</dbReference>
<name>A0ABQ2YP24_9ACTN</name>
<dbReference type="InterPro" id="IPR011251">
    <property type="entry name" value="Luciferase-like_dom"/>
</dbReference>
<protein>
    <submittedName>
        <fullName evidence="7">Dibenzothiophene desulfurization enzyme A</fullName>
    </submittedName>
</protein>
<evidence type="ECO:0000256" key="4">
    <source>
        <dbReference type="ARBA" id="ARBA00023033"/>
    </source>
</evidence>
<accession>A0ABQ2YP24</accession>
<dbReference type="PANTHER" id="PTHR30011">
    <property type="entry name" value="ALKANESULFONATE MONOOXYGENASE-RELATED"/>
    <property type="match status" value="1"/>
</dbReference>
<evidence type="ECO:0000313" key="7">
    <source>
        <dbReference type="EMBL" id="GGX88056.1"/>
    </source>
</evidence>
<evidence type="ECO:0000259" key="6">
    <source>
        <dbReference type="Pfam" id="PF00296"/>
    </source>
</evidence>
<feature type="domain" description="Luciferase-like" evidence="6">
    <location>
        <begin position="32"/>
        <end position="387"/>
    </location>
</feature>
<gene>
    <name evidence="7" type="ORF">GCM10010324_37200</name>
</gene>
<dbReference type="Proteomes" id="UP000659223">
    <property type="component" value="Unassembled WGS sequence"/>
</dbReference>
<keyword evidence="1" id="KW-0285">Flavoprotein</keyword>
<comment type="caution">
    <text evidence="7">The sequence shown here is derived from an EMBL/GenBank/DDBJ whole genome shotgun (WGS) entry which is preliminary data.</text>
</comment>
<evidence type="ECO:0000313" key="8">
    <source>
        <dbReference type="Proteomes" id="UP000659223"/>
    </source>
</evidence>
<evidence type="ECO:0000256" key="5">
    <source>
        <dbReference type="ARBA" id="ARBA00033748"/>
    </source>
</evidence>
<dbReference type="Pfam" id="PF00296">
    <property type="entry name" value="Bac_luciferase"/>
    <property type="match status" value="1"/>
</dbReference>
<dbReference type="NCBIfam" id="TIGR03860">
    <property type="entry name" value="FMN_nitrolo"/>
    <property type="match status" value="1"/>
</dbReference>
<comment type="similarity">
    <text evidence="5">Belongs to the NtaA/SnaA/DszA monooxygenase family.</text>
</comment>
<keyword evidence="4" id="KW-0503">Monooxygenase</keyword>
<organism evidence="7 8">
    <name type="scientific">Streptomyces hiroshimensis</name>
    <dbReference type="NCBI Taxonomy" id="66424"/>
    <lineage>
        <taxon>Bacteria</taxon>
        <taxon>Bacillati</taxon>
        <taxon>Actinomycetota</taxon>
        <taxon>Actinomycetes</taxon>
        <taxon>Kitasatosporales</taxon>
        <taxon>Streptomycetaceae</taxon>
        <taxon>Streptomyces</taxon>
    </lineage>
</organism>
<proteinExistence type="inferred from homology"/>
<dbReference type="EMBL" id="BMUT01000007">
    <property type="protein sequence ID" value="GGX88056.1"/>
    <property type="molecule type" value="Genomic_DNA"/>
</dbReference>
<keyword evidence="8" id="KW-1185">Reference proteome</keyword>
<reference evidence="8" key="1">
    <citation type="journal article" date="2019" name="Int. J. Syst. Evol. Microbiol.">
        <title>The Global Catalogue of Microorganisms (GCM) 10K type strain sequencing project: providing services to taxonomists for standard genome sequencing and annotation.</title>
        <authorList>
            <consortium name="The Broad Institute Genomics Platform"/>
            <consortium name="The Broad Institute Genome Sequencing Center for Infectious Disease"/>
            <person name="Wu L."/>
            <person name="Ma J."/>
        </authorList>
    </citation>
    <scope>NUCLEOTIDE SEQUENCE [LARGE SCALE GENOMIC DNA]</scope>
    <source>
        <strain evidence="8">JCM 4586</strain>
    </source>
</reference>
<keyword evidence="2" id="KW-0288">FMN</keyword>
<dbReference type="PANTHER" id="PTHR30011:SF16">
    <property type="entry name" value="C2H2 FINGER DOMAIN TRANSCRIPTION FACTOR (EUROFUNG)-RELATED"/>
    <property type="match status" value="1"/>
</dbReference>
<evidence type="ECO:0000256" key="1">
    <source>
        <dbReference type="ARBA" id="ARBA00022630"/>
    </source>
</evidence>
<dbReference type="RefSeq" id="WP_190022807.1">
    <property type="nucleotide sequence ID" value="NZ_BMUT01000007.1"/>
</dbReference>
<evidence type="ECO:0000256" key="2">
    <source>
        <dbReference type="ARBA" id="ARBA00022643"/>
    </source>
</evidence>
<dbReference type="SUPFAM" id="SSF51679">
    <property type="entry name" value="Bacterial luciferase-like"/>
    <property type="match status" value="1"/>
</dbReference>
<dbReference type="InterPro" id="IPR051260">
    <property type="entry name" value="Diverse_substr_monoxygenases"/>
</dbReference>
<keyword evidence="3" id="KW-0560">Oxidoreductase</keyword>
<dbReference type="Gene3D" id="3.20.20.30">
    <property type="entry name" value="Luciferase-like domain"/>
    <property type="match status" value="1"/>
</dbReference>